<protein>
    <recommendedName>
        <fullName evidence="5">Secreted protein</fullName>
    </recommendedName>
</protein>
<evidence type="ECO:0000313" key="3">
    <source>
        <dbReference type="EMBL" id="VDM11214.1"/>
    </source>
</evidence>
<dbReference type="Proteomes" id="UP000270924">
    <property type="component" value="Unassembled WGS sequence"/>
</dbReference>
<feature type="compositionally biased region" description="Polar residues" evidence="1">
    <location>
        <begin position="48"/>
        <end position="58"/>
    </location>
</feature>
<dbReference type="EMBL" id="UYWW01001961">
    <property type="protein sequence ID" value="VDM11214.1"/>
    <property type="molecule type" value="Genomic_DNA"/>
</dbReference>
<evidence type="ECO:0008006" key="5">
    <source>
        <dbReference type="Google" id="ProtNLM"/>
    </source>
</evidence>
<dbReference type="OMA" id="NYYCENT"/>
<organism evidence="3 4">
    <name type="scientific">Wuchereria bancrofti</name>
    <dbReference type="NCBI Taxonomy" id="6293"/>
    <lineage>
        <taxon>Eukaryota</taxon>
        <taxon>Metazoa</taxon>
        <taxon>Ecdysozoa</taxon>
        <taxon>Nematoda</taxon>
        <taxon>Chromadorea</taxon>
        <taxon>Rhabditida</taxon>
        <taxon>Spirurina</taxon>
        <taxon>Spiruromorpha</taxon>
        <taxon>Filarioidea</taxon>
        <taxon>Onchocercidae</taxon>
        <taxon>Wuchereria</taxon>
    </lineage>
</organism>
<dbReference type="AlphaFoldDB" id="A0A3P7E4W9"/>
<name>A0A3P7E4W9_WUCBA</name>
<evidence type="ECO:0000256" key="1">
    <source>
        <dbReference type="SAM" id="MobiDB-lite"/>
    </source>
</evidence>
<proteinExistence type="predicted"/>
<dbReference type="InParanoid" id="A0A3P7E4W9"/>
<sequence length="88" mass="10491">MRLNGALIFAQLWLIIGTQNTNEYDKKGLAMIPEINFLSVHQKTLSTSFPSNNLTQHPHQQHNERRLLKDRNRRFQHYQQKKGLLYFN</sequence>
<keyword evidence="4" id="KW-1185">Reference proteome</keyword>
<keyword evidence="2" id="KW-0732">Signal</keyword>
<evidence type="ECO:0000313" key="4">
    <source>
        <dbReference type="Proteomes" id="UP000270924"/>
    </source>
</evidence>
<accession>A0A3P7E4W9</accession>
<reference evidence="3 4" key="1">
    <citation type="submission" date="2018-11" db="EMBL/GenBank/DDBJ databases">
        <authorList>
            <consortium name="Pathogen Informatics"/>
        </authorList>
    </citation>
    <scope>NUCLEOTIDE SEQUENCE [LARGE SCALE GENOMIC DNA]</scope>
</reference>
<feature type="signal peptide" evidence="2">
    <location>
        <begin position="1"/>
        <end position="20"/>
    </location>
</feature>
<dbReference type="OrthoDB" id="10389066at2759"/>
<evidence type="ECO:0000256" key="2">
    <source>
        <dbReference type="SAM" id="SignalP"/>
    </source>
</evidence>
<feature type="chain" id="PRO_5018084044" description="Secreted protein" evidence="2">
    <location>
        <begin position="21"/>
        <end position="88"/>
    </location>
</feature>
<feature type="region of interest" description="Disordered" evidence="1">
    <location>
        <begin position="48"/>
        <end position="67"/>
    </location>
</feature>
<gene>
    <name evidence="3" type="ORF">WBA_LOCUS4600</name>
</gene>